<accession>A0A6J6JCC1</accession>
<dbReference type="SUPFAM" id="SSF53597">
    <property type="entry name" value="Dihydrofolate reductase-like"/>
    <property type="match status" value="1"/>
</dbReference>
<protein>
    <submittedName>
        <fullName evidence="2">Unannotated protein</fullName>
    </submittedName>
</protein>
<organism evidence="2">
    <name type="scientific">freshwater metagenome</name>
    <dbReference type="NCBI Taxonomy" id="449393"/>
    <lineage>
        <taxon>unclassified sequences</taxon>
        <taxon>metagenomes</taxon>
        <taxon>ecological metagenomes</taxon>
    </lineage>
</organism>
<evidence type="ECO:0000259" key="1">
    <source>
        <dbReference type="Pfam" id="PF01872"/>
    </source>
</evidence>
<feature type="domain" description="Bacterial bifunctional deaminase-reductase C-terminal" evidence="1">
    <location>
        <begin position="35"/>
        <end position="198"/>
    </location>
</feature>
<dbReference type="EMBL" id="CAEZVM010000034">
    <property type="protein sequence ID" value="CAB4634682.1"/>
    <property type="molecule type" value="Genomic_DNA"/>
</dbReference>
<dbReference type="Gene3D" id="3.40.430.10">
    <property type="entry name" value="Dihydrofolate Reductase, subunit A"/>
    <property type="match status" value="1"/>
</dbReference>
<sequence length="218" mass="23026">MIKPAFGLALSASANNPASLAKSYGPAHGVRSNHVISQSGAFVGADGSSRSISTPDDRELLIALRIGVDLLVVDAATARREKYKLPGSGSKLAIFSKTGMFHDIPALTDSAGEVYLFGPSTDATIDEAKPVHIRNIELPFEGFSDWAKLRGFDSILLESGPTLAANAFAAGLVKHSALTITPTQVGLEQLAGLHPFDGQARLTSVAYSQDATFTYWSH</sequence>
<dbReference type="Pfam" id="PF01872">
    <property type="entry name" value="RibD_C"/>
    <property type="match status" value="1"/>
</dbReference>
<dbReference type="InterPro" id="IPR002734">
    <property type="entry name" value="RibDG_C"/>
</dbReference>
<evidence type="ECO:0000313" key="2">
    <source>
        <dbReference type="EMBL" id="CAB4634682.1"/>
    </source>
</evidence>
<gene>
    <name evidence="2" type="ORF">UFOPK2032_00859</name>
</gene>
<dbReference type="InterPro" id="IPR024072">
    <property type="entry name" value="DHFR-like_dom_sf"/>
</dbReference>
<dbReference type="GO" id="GO:0008703">
    <property type="term" value="F:5-amino-6-(5-phosphoribosylamino)uracil reductase activity"/>
    <property type="evidence" value="ECO:0007669"/>
    <property type="project" value="InterPro"/>
</dbReference>
<reference evidence="2" key="1">
    <citation type="submission" date="2020-05" db="EMBL/GenBank/DDBJ databases">
        <authorList>
            <person name="Chiriac C."/>
            <person name="Salcher M."/>
            <person name="Ghai R."/>
            <person name="Kavagutti S V."/>
        </authorList>
    </citation>
    <scope>NUCLEOTIDE SEQUENCE</scope>
</reference>
<dbReference type="GO" id="GO:0009231">
    <property type="term" value="P:riboflavin biosynthetic process"/>
    <property type="evidence" value="ECO:0007669"/>
    <property type="project" value="InterPro"/>
</dbReference>
<dbReference type="AlphaFoldDB" id="A0A6J6JCC1"/>
<proteinExistence type="predicted"/>
<name>A0A6J6JCC1_9ZZZZ</name>